<feature type="domain" description="Sulfatase-modifying factor enzyme-like" evidence="4">
    <location>
        <begin position="179"/>
        <end position="304"/>
    </location>
</feature>
<dbReference type="Pfam" id="PF03781">
    <property type="entry name" value="FGE-sulfatase"/>
    <property type="match status" value="2"/>
</dbReference>
<dbReference type="Gene3D" id="3.90.1580.10">
    <property type="entry name" value="paralog of FGE (formylglycine-generating enzyme)"/>
    <property type="match status" value="2"/>
</dbReference>
<dbReference type="InterPro" id="IPR042095">
    <property type="entry name" value="SUMF_sf"/>
</dbReference>
<dbReference type="InterPro" id="IPR017806">
    <property type="entry name" value="EgtB"/>
</dbReference>
<feature type="domain" description="DinB-like" evidence="5">
    <location>
        <begin position="8"/>
        <end position="138"/>
    </location>
</feature>
<gene>
    <name evidence="6" type="ORF">ES676_12530</name>
</gene>
<dbReference type="RefSeq" id="WP_148370669.1">
    <property type="nucleotide sequence ID" value="NZ_VSKM01000015.1"/>
</dbReference>
<dbReference type="InterPro" id="IPR024775">
    <property type="entry name" value="DinB-like"/>
</dbReference>
<dbReference type="EMBL" id="VSKM01000015">
    <property type="protein sequence ID" value="TYB71488.1"/>
    <property type="molecule type" value="Genomic_DNA"/>
</dbReference>
<dbReference type="InterPro" id="IPR051043">
    <property type="entry name" value="Sulfatase_Mod_Factor_Kinase"/>
</dbReference>
<evidence type="ECO:0000256" key="1">
    <source>
        <dbReference type="ARBA" id="ARBA00023002"/>
    </source>
</evidence>
<comment type="caution">
    <text evidence="6">The sequence shown here is derived from an EMBL/GenBank/DDBJ whole genome shotgun (WGS) entry which is preliminary data.</text>
</comment>
<dbReference type="NCBIfam" id="TIGR03440">
    <property type="entry name" value="egtB_TIGR03440"/>
    <property type="match status" value="1"/>
</dbReference>
<dbReference type="PANTHER" id="PTHR23150:SF36">
    <property type="entry name" value="HERCYNINE OXYGENASE"/>
    <property type="match status" value="1"/>
</dbReference>
<keyword evidence="7" id="KW-1185">Reference proteome</keyword>
<name>A0A8H2LBK1_9FLAO</name>
<dbReference type="InterPro" id="IPR016187">
    <property type="entry name" value="CTDL_fold"/>
</dbReference>
<dbReference type="SUPFAM" id="SSF56436">
    <property type="entry name" value="C-type lectin-like"/>
    <property type="match status" value="1"/>
</dbReference>
<feature type="domain" description="Sulfatase-modifying factor enzyme-like" evidence="4">
    <location>
        <begin position="310"/>
        <end position="382"/>
    </location>
</feature>
<dbReference type="Pfam" id="PF12867">
    <property type="entry name" value="DinB_2"/>
    <property type="match status" value="1"/>
</dbReference>
<keyword evidence="1" id="KW-0560">Oxidoreductase</keyword>
<reference evidence="6 7" key="1">
    <citation type="submission" date="2019-08" db="EMBL/GenBank/DDBJ databases">
        <title>Genomes of Antarctic Bizionia species.</title>
        <authorList>
            <person name="Bowman J.P."/>
        </authorList>
    </citation>
    <scope>NUCLEOTIDE SEQUENCE [LARGE SCALE GENOMIC DNA]</scope>
    <source>
        <strain evidence="6 7">HFD</strain>
    </source>
</reference>
<dbReference type="AlphaFoldDB" id="A0A8H2LBK1"/>
<organism evidence="6 7">
    <name type="scientific">Bizionia saleffrena</name>
    <dbReference type="NCBI Taxonomy" id="291189"/>
    <lineage>
        <taxon>Bacteria</taxon>
        <taxon>Pseudomonadati</taxon>
        <taxon>Bacteroidota</taxon>
        <taxon>Flavobacteriia</taxon>
        <taxon>Flavobacteriales</taxon>
        <taxon>Flavobacteriaceae</taxon>
        <taxon>Bizionia</taxon>
    </lineage>
</organism>
<dbReference type="PANTHER" id="PTHR23150">
    <property type="entry name" value="SULFATASE MODIFYING FACTOR 1, 2"/>
    <property type="match status" value="1"/>
</dbReference>
<evidence type="ECO:0000313" key="6">
    <source>
        <dbReference type="EMBL" id="TYB71488.1"/>
    </source>
</evidence>
<keyword evidence="2" id="KW-0408">Iron</keyword>
<dbReference type="GO" id="GO:0052699">
    <property type="term" value="P:ergothioneine biosynthetic process"/>
    <property type="evidence" value="ECO:0007669"/>
    <property type="project" value="InterPro"/>
</dbReference>
<comment type="pathway">
    <text evidence="3">Amino-acid biosynthesis; ergothioneine biosynthesis.</text>
</comment>
<accession>A0A8H2LBK1</accession>
<evidence type="ECO:0000256" key="2">
    <source>
        <dbReference type="ARBA" id="ARBA00023004"/>
    </source>
</evidence>
<protein>
    <submittedName>
        <fullName evidence="6">Ergothioneine biosynthesis protein EgtB</fullName>
    </submittedName>
</protein>
<dbReference type="InterPro" id="IPR005532">
    <property type="entry name" value="SUMF_dom"/>
</dbReference>
<evidence type="ECO:0000259" key="5">
    <source>
        <dbReference type="Pfam" id="PF12867"/>
    </source>
</evidence>
<evidence type="ECO:0000313" key="7">
    <source>
        <dbReference type="Proteomes" id="UP000323324"/>
    </source>
</evidence>
<proteinExistence type="predicted"/>
<sequence>MKNLLDAYTKTRRHTQTLCKPLQTEDYTPQSAAFVSPPKWHLAHTSWFFEEMILKKHCDNYDVFDASYAFLFNSYYNSLGERIKREHRGLITRPSITDIYEYRQHIDAKMKTVLSNSPSKTIRELTILGINHEQQHQELLLTDLKFTFSHNPTYPRYSNKNYISKQDTTKEWLSFNADVYKIGHTDDSFSYDNELGAHRVFLEDFKISKDMVTNADFIAFINDNGYKSPKFWMDDGWHWLQNNNISSPLYWKFVSGEWYHYTLSGLQPVDVDAVLTHISFYEASAYAFWAGYRLPTEFEWEIASNQLSWGSVWEWTNSAYLPYPNFKVAEGAVGEYNGKFMINLMVLRGASLATSANHSRYTYRNFFSPETQWQFSGLRLAK</sequence>
<evidence type="ECO:0000256" key="3">
    <source>
        <dbReference type="ARBA" id="ARBA00037882"/>
    </source>
</evidence>
<dbReference type="Proteomes" id="UP000323324">
    <property type="component" value="Unassembled WGS sequence"/>
</dbReference>
<evidence type="ECO:0000259" key="4">
    <source>
        <dbReference type="Pfam" id="PF03781"/>
    </source>
</evidence>